<keyword evidence="4" id="KW-0812">Transmembrane</keyword>
<feature type="region of interest" description="Disordered" evidence="3">
    <location>
        <begin position="154"/>
        <end position="173"/>
    </location>
</feature>
<evidence type="ECO:0000256" key="3">
    <source>
        <dbReference type="SAM" id="MobiDB-lite"/>
    </source>
</evidence>
<dbReference type="PROSITE" id="PS00233">
    <property type="entry name" value="CHIT_BIND_RR_1"/>
    <property type="match status" value="1"/>
</dbReference>
<dbReference type="AlphaFoldDB" id="A0A6P7F1Z5"/>
<dbReference type="Proteomes" id="UP001652700">
    <property type="component" value="Unplaced"/>
</dbReference>
<dbReference type="OrthoDB" id="6379191at2759"/>
<reference evidence="7" key="1">
    <citation type="submission" date="2025-04" db="UniProtKB">
        <authorList>
            <consortium name="RefSeq"/>
        </authorList>
    </citation>
    <scope>IDENTIFICATION</scope>
    <source>
        <tissue evidence="7">Whole insect</tissue>
    </source>
</reference>
<name>A0A6P7F1Z5_DIAVI</name>
<sequence>MNNLCHEGVYKFGAKIISGHNRLRSASNKMKTIIAFLAILAVSLAASLDHLEPKHIPIIRQENEVSVDGNYRSSFETGNGIVIQEQGVQKNAGSQDAASEVHGSAEWQSPEGIPVVLKYVANEFGYQPEGNLLPTPPTDTNTPPPIPEAILRSLEWNAAHPEENEEYQRPKHQ</sequence>
<dbReference type="InterPro" id="IPR050468">
    <property type="entry name" value="Cuticle_Struct_Prot"/>
</dbReference>
<keyword evidence="4" id="KW-0472">Membrane</keyword>
<dbReference type="GeneID" id="114325719"/>
<keyword evidence="4" id="KW-1133">Transmembrane helix</keyword>
<dbReference type="EnsemblMetazoa" id="XM_028273848.2">
    <property type="protein sequence ID" value="XP_028129649.1"/>
    <property type="gene ID" value="LOC114325719"/>
</dbReference>
<keyword evidence="1 2" id="KW-0193">Cuticle</keyword>
<evidence type="ECO:0000256" key="2">
    <source>
        <dbReference type="PROSITE-ProRule" id="PRU00497"/>
    </source>
</evidence>
<gene>
    <name evidence="7" type="primary">LOC114325719</name>
</gene>
<evidence type="ECO:0000313" key="7">
    <source>
        <dbReference type="RefSeq" id="XP_028129649.1"/>
    </source>
</evidence>
<keyword evidence="6" id="KW-1185">Reference proteome</keyword>
<dbReference type="InterPro" id="IPR031311">
    <property type="entry name" value="CHIT_BIND_RR_consensus"/>
</dbReference>
<dbReference type="PROSITE" id="PS51155">
    <property type="entry name" value="CHIT_BIND_RR_2"/>
    <property type="match status" value="1"/>
</dbReference>
<dbReference type="GO" id="GO:0062129">
    <property type="term" value="C:chitin-based extracellular matrix"/>
    <property type="evidence" value="ECO:0007669"/>
    <property type="project" value="TreeGrafter"/>
</dbReference>
<evidence type="ECO:0000256" key="1">
    <source>
        <dbReference type="ARBA" id="ARBA00022460"/>
    </source>
</evidence>
<feature type="compositionally biased region" description="Basic and acidic residues" evidence="3">
    <location>
        <begin position="160"/>
        <end position="173"/>
    </location>
</feature>
<protein>
    <submittedName>
        <fullName evidence="7">Endocuticle structural glycoprotein SgAbd-2-like</fullName>
    </submittedName>
</protein>
<evidence type="ECO:0000313" key="6">
    <source>
        <dbReference type="Proteomes" id="UP001652700"/>
    </source>
</evidence>
<feature type="transmembrane region" description="Helical" evidence="4">
    <location>
        <begin position="33"/>
        <end position="51"/>
    </location>
</feature>
<dbReference type="Pfam" id="PF00379">
    <property type="entry name" value="Chitin_bind_4"/>
    <property type="match status" value="1"/>
</dbReference>
<dbReference type="InterPro" id="IPR000618">
    <property type="entry name" value="Insect_cuticle"/>
</dbReference>
<evidence type="ECO:0000256" key="4">
    <source>
        <dbReference type="SAM" id="Phobius"/>
    </source>
</evidence>
<dbReference type="KEGG" id="dvv:114325719"/>
<accession>A0A6P7F1Z5</accession>
<organism evidence="7">
    <name type="scientific">Diabrotica virgifera virgifera</name>
    <name type="common">western corn rootworm</name>
    <dbReference type="NCBI Taxonomy" id="50390"/>
    <lineage>
        <taxon>Eukaryota</taxon>
        <taxon>Metazoa</taxon>
        <taxon>Ecdysozoa</taxon>
        <taxon>Arthropoda</taxon>
        <taxon>Hexapoda</taxon>
        <taxon>Insecta</taxon>
        <taxon>Pterygota</taxon>
        <taxon>Neoptera</taxon>
        <taxon>Endopterygota</taxon>
        <taxon>Coleoptera</taxon>
        <taxon>Polyphaga</taxon>
        <taxon>Cucujiformia</taxon>
        <taxon>Chrysomeloidea</taxon>
        <taxon>Chrysomelidae</taxon>
        <taxon>Galerucinae</taxon>
        <taxon>Diabroticina</taxon>
        <taxon>Diabroticites</taxon>
        <taxon>Diabrotica</taxon>
    </lineage>
</organism>
<proteinExistence type="predicted"/>
<dbReference type="PANTHER" id="PTHR10380">
    <property type="entry name" value="CUTICLE PROTEIN"/>
    <property type="match status" value="1"/>
</dbReference>
<dbReference type="GO" id="GO:0008010">
    <property type="term" value="F:structural constituent of chitin-based larval cuticle"/>
    <property type="evidence" value="ECO:0007669"/>
    <property type="project" value="TreeGrafter"/>
</dbReference>
<reference evidence="5" key="2">
    <citation type="submission" date="2025-05" db="UniProtKB">
        <authorList>
            <consortium name="EnsemblMetazoa"/>
        </authorList>
    </citation>
    <scope>IDENTIFICATION</scope>
</reference>
<evidence type="ECO:0000313" key="5">
    <source>
        <dbReference type="EnsemblMetazoa" id="XP_028129649.1"/>
    </source>
</evidence>
<dbReference type="InParanoid" id="A0A6P7F1Z5"/>
<dbReference type="PANTHER" id="PTHR10380:SF241">
    <property type="entry name" value="CUTICULAR PROTEIN 47EG-RELATED"/>
    <property type="match status" value="1"/>
</dbReference>
<dbReference type="RefSeq" id="XP_028129649.1">
    <property type="nucleotide sequence ID" value="XM_028273848.1"/>
</dbReference>